<sequence>MKFRTQGRRLKLPKVAPIILLQSARAVAKTRVERRDQIRSPSGCTSSENLRYSRSNFLNLDPDWSERAFGLLSVTCRLCSGLCQCPSSPPSCPLGVPLVPDGCRCCQICAGQEGEACSEKDVCDTQRGLECDYSASFPDGPGECVRRNTLGCEYLGVSYEEGQSFIPSCRQLCRCVGGGVTCVPLCTEDLNTASCQHPRLVHVPGRCCREWVCEGTENNIELENAAVDRGVRSWQDTPVHRGVSCCNCIEQSTEWSVCSRSCGPGVSTRVSNRNLACQPQTYTRLCVVRPCDRGPTARAQPRQFQKLGVCVSSYRSTTPDHFKHQGCYSYRSYKPLFCGTCSDRRCCSPEYTRTALVTFVCPWGRITQHAVMMIESCVCHYTCPHNNISRRTRSWL</sequence>
<dbReference type="PANTHER" id="PTHR11348:SF22">
    <property type="entry name" value="CCN FAMILY MEMBER 5"/>
    <property type="match status" value="1"/>
</dbReference>
<dbReference type="PROSITE" id="PS01225">
    <property type="entry name" value="CTCK_2"/>
    <property type="match status" value="1"/>
</dbReference>
<dbReference type="GO" id="GO:0008201">
    <property type="term" value="F:heparin binding"/>
    <property type="evidence" value="ECO:0007669"/>
    <property type="project" value="TreeGrafter"/>
</dbReference>
<evidence type="ECO:0000256" key="2">
    <source>
        <dbReference type="ARBA" id="ARBA00022729"/>
    </source>
</evidence>
<dbReference type="InterPro" id="IPR000884">
    <property type="entry name" value="TSP1_rpt"/>
</dbReference>
<dbReference type="SMART" id="SM00214">
    <property type="entry name" value="VWC"/>
    <property type="match status" value="1"/>
</dbReference>
<dbReference type="InterPro" id="IPR043973">
    <property type="entry name" value="TSP1_CCN"/>
</dbReference>
<dbReference type="AlphaFoldDB" id="A0A8T0AMJ8"/>
<dbReference type="InterPro" id="IPR050941">
    <property type="entry name" value="CCN"/>
</dbReference>
<comment type="caution">
    <text evidence="8">The sequence shown here is derived from an EMBL/GenBank/DDBJ whole genome shotgun (WGS) entry which is preliminary data.</text>
</comment>
<dbReference type="EMBL" id="JABFDY010000019">
    <property type="protein sequence ID" value="KAF7693054.1"/>
    <property type="molecule type" value="Genomic_DNA"/>
</dbReference>
<feature type="domain" description="IGFBP N-terminal" evidence="7">
    <location>
        <begin position="72"/>
        <end position="147"/>
    </location>
</feature>
<dbReference type="Pfam" id="PF19035">
    <property type="entry name" value="TSP1_CCN"/>
    <property type="match status" value="1"/>
</dbReference>
<dbReference type="GO" id="GO:0031012">
    <property type="term" value="C:extracellular matrix"/>
    <property type="evidence" value="ECO:0007669"/>
    <property type="project" value="TreeGrafter"/>
</dbReference>
<evidence type="ECO:0000259" key="6">
    <source>
        <dbReference type="PROSITE" id="PS50184"/>
    </source>
</evidence>
<feature type="domain" description="CTCK" evidence="5">
    <location>
        <begin position="310"/>
        <end position="384"/>
    </location>
</feature>
<dbReference type="GO" id="GO:0007165">
    <property type="term" value="P:signal transduction"/>
    <property type="evidence" value="ECO:0007669"/>
    <property type="project" value="InterPro"/>
</dbReference>
<dbReference type="PROSITE" id="PS51323">
    <property type="entry name" value="IGFBP_N_2"/>
    <property type="match status" value="1"/>
</dbReference>
<dbReference type="SMART" id="SM00041">
    <property type="entry name" value="CT"/>
    <property type="match status" value="1"/>
</dbReference>
<evidence type="ECO:0000256" key="4">
    <source>
        <dbReference type="PROSITE-ProRule" id="PRU00039"/>
    </source>
</evidence>
<dbReference type="GO" id="GO:0007155">
    <property type="term" value="P:cell adhesion"/>
    <property type="evidence" value="ECO:0007669"/>
    <property type="project" value="TreeGrafter"/>
</dbReference>
<dbReference type="InterPro" id="IPR001007">
    <property type="entry name" value="VWF_dom"/>
</dbReference>
<dbReference type="InterPro" id="IPR000867">
    <property type="entry name" value="IGFBP-like"/>
</dbReference>
<reference evidence="8" key="1">
    <citation type="submission" date="2020-08" db="EMBL/GenBank/DDBJ databases">
        <title>Chromosome-level assembly of Southern catfish (Silurus meridionalis) provides insights into visual adaptation to the nocturnal and benthic lifestyles.</title>
        <authorList>
            <person name="Zhang Y."/>
            <person name="Wang D."/>
            <person name="Peng Z."/>
        </authorList>
    </citation>
    <scope>NUCLEOTIDE SEQUENCE</scope>
    <source>
        <strain evidence="8">SWU-2019-XX</strain>
        <tissue evidence="8">Muscle</tissue>
    </source>
</reference>
<keyword evidence="2" id="KW-0732">Signal</keyword>
<evidence type="ECO:0000313" key="8">
    <source>
        <dbReference type="EMBL" id="KAF7693054.1"/>
    </source>
</evidence>
<accession>A0A8T0AMJ8</accession>
<organism evidence="8 9">
    <name type="scientific">Silurus meridionalis</name>
    <name type="common">Southern catfish</name>
    <name type="synonym">Silurus soldatovi meridionalis</name>
    <dbReference type="NCBI Taxonomy" id="175797"/>
    <lineage>
        <taxon>Eukaryota</taxon>
        <taxon>Metazoa</taxon>
        <taxon>Chordata</taxon>
        <taxon>Craniata</taxon>
        <taxon>Vertebrata</taxon>
        <taxon>Euteleostomi</taxon>
        <taxon>Actinopterygii</taxon>
        <taxon>Neopterygii</taxon>
        <taxon>Teleostei</taxon>
        <taxon>Ostariophysi</taxon>
        <taxon>Siluriformes</taxon>
        <taxon>Siluridae</taxon>
        <taxon>Silurus</taxon>
    </lineage>
</organism>
<evidence type="ECO:0000259" key="5">
    <source>
        <dbReference type="PROSITE" id="PS01225"/>
    </source>
</evidence>
<keyword evidence="3" id="KW-1015">Disulfide bond</keyword>
<dbReference type="PANTHER" id="PTHR11348">
    <property type="entry name" value="CONNECTIVE TISSUE GROWTH FACTOR-RELATED"/>
    <property type="match status" value="1"/>
</dbReference>
<dbReference type="InterPro" id="IPR009030">
    <property type="entry name" value="Growth_fac_rcpt_cys_sf"/>
</dbReference>
<evidence type="ECO:0000259" key="7">
    <source>
        <dbReference type="PROSITE" id="PS51323"/>
    </source>
</evidence>
<comment type="similarity">
    <text evidence="1">Belongs to the CCN family.</text>
</comment>
<keyword evidence="9" id="KW-1185">Reference proteome</keyword>
<dbReference type="InterPro" id="IPR006207">
    <property type="entry name" value="Cys_knot_C"/>
</dbReference>
<gene>
    <name evidence="8" type="ORF">HF521_008370</name>
</gene>
<evidence type="ECO:0008006" key="10">
    <source>
        <dbReference type="Google" id="ProtNLM"/>
    </source>
</evidence>
<evidence type="ECO:0000313" key="9">
    <source>
        <dbReference type="Proteomes" id="UP000606274"/>
    </source>
</evidence>
<dbReference type="SMART" id="SM00121">
    <property type="entry name" value="IB"/>
    <property type="match status" value="1"/>
</dbReference>
<dbReference type="Pfam" id="PF00219">
    <property type="entry name" value="IGFBP"/>
    <property type="match status" value="1"/>
</dbReference>
<name>A0A8T0AMJ8_SILME</name>
<dbReference type="SUPFAM" id="SSF57184">
    <property type="entry name" value="Growth factor receptor domain"/>
    <property type="match status" value="1"/>
</dbReference>
<dbReference type="Proteomes" id="UP000606274">
    <property type="component" value="Unassembled WGS sequence"/>
</dbReference>
<protein>
    <recommendedName>
        <fullName evidence="10">Connective tissue growth factor</fullName>
    </recommendedName>
</protein>
<proteinExistence type="inferred from homology"/>
<feature type="domain" description="VWFC" evidence="6">
    <location>
        <begin position="152"/>
        <end position="214"/>
    </location>
</feature>
<dbReference type="PROSITE" id="PS01208">
    <property type="entry name" value="VWFC_1"/>
    <property type="match status" value="1"/>
</dbReference>
<dbReference type="GO" id="GO:0045597">
    <property type="term" value="P:positive regulation of cell differentiation"/>
    <property type="evidence" value="ECO:0007669"/>
    <property type="project" value="TreeGrafter"/>
</dbReference>
<dbReference type="PROSITE" id="PS50184">
    <property type="entry name" value="VWFC_2"/>
    <property type="match status" value="1"/>
</dbReference>
<evidence type="ECO:0000256" key="1">
    <source>
        <dbReference type="ARBA" id="ARBA00008125"/>
    </source>
</evidence>
<dbReference type="PROSITE" id="PS50092">
    <property type="entry name" value="TSP1"/>
    <property type="match status" value="1"/>
</dbReference>
<evidence type="ECO:0000256" key="3">
    <source>
        <dbReference type="ARBA" id="ARBA00023157"/>
    </source>
</evidence>
<dbReference type="GO" id="GO:0005615">
    <property type="term" value="C:extracellular space"/>
    <property type="evidence" value="ECO:0007669"/>
    <property type="project" value="TreeGrafter"/>
</dbReference>
<dbReference type="GO" id="GO:0005178">
    <property type="term" value="F:integrin binding"/>
    <property type="evidence" value="ECO:0007669"/>
    <property type="project" value="TreeGrafter"/>
</dbReference>
<dbReference type="SUPFAM" id="SSF57603">
    <property type="entry name" value="FnI-like domain"/>
    <property type="match status" value="1"/>
</dbReference>
<dbReference type="PROSITE" id="PS01185">
    <property type="entry name" value="CTCK_1"/>
    <property type="match status" value="1"/>
</dbReference>
<comment type="caution">
    <text evidence="4">Lacks conserved residue(s) required for the propagation of feature annotation.</text>
</comment>